<evidence type="ECO:0000256" key="2">
    <source>
        <dbReference type="ARBA" id="ARBA00022722"/>
    </source>
</evidence>
<keyword evidence="2" id="KW-0540">Nuclease</keyword>
<evidence type="ECO:0000259" key="7">
    <source>
        <dbReference type="Pfam" id="PF08340"/>
    </source>
</evidence>
<dbReference type="InterPro" id="IPR013551">
    <property type="entry name" value="YicC-like_C"/>
</dbReference>
<keyword evidence="3" id="KW-0255">Endonuclease</keyword>
<dbReference type="InterPro" id="IPR013527">
    <property type="entry name" value="YicC-like_N"/>
</dbReference>
<keyword evidence="9" id="KW-1185">Reference proteome</keyword>
<keyword evidence="4" id="KW-0378">Hydrolase</keyword>
<feature type="domain" description="Endoribonuclease YicC-like C-terminal" evidence="7">
    <location>
        <begin position="225"/>
        <end position="345"/>
    </location>
</feature>
<dbReference type="NCBIfam" id="TIGR00255">
    <property type="entry name" value="YicC/YloC family endoribonuclease"/>
    <property type="match status" value="1"/>
</dbReference>
<dbReference type="InterPro" id="IPR005229">
    <property type="entry name" value="YicC/YloC-like"/>
</dbReference>
<gene>
    <name evidence="8" type="ORF">J2W49_000116</name>
</gene>
<evidence type="ECO:0000256" key="4">
    <source>
        <dbReference type="ARBA" id="ARBA00022801"/>
    </source>
</evidence>
<accession>A0ABU1WFZ9</accession>
<proteinExistence type="inferred from homology"/>
<evidence type="ECO:0000259" key="6">
    <source>
        <dbReference type="Pfam" id="PF03755"/>
    </source>
</evidence>
<evidence type="ECO:0000313" key="8">
    <source>
        <dbReference type="EMBL" id="MDR7148188.1"/>
    </source>
</evidence>
<reference evidence="8 9" key="1">
    <citation type="submission" date="2023-07" db="EMBL/GenBank/DDBJ databases">
        <title>Sorghum-associated microbial communities from plants grown in Nebraska, USA.</title>
        <authorList>
            <person name="Schachtman D."/>
        </authorList>
    </citation>
    <scope>NUCLEOTIDE SEQUENCE [LARGE SCALE GENOMIC DNA]</scope>
    <source>
        <strain evidence="8 9">4249</strain>
    </source>
</reference>
<dbReference type="Pfam" id="PF08340">
    <property type="entry name" value="YicC-like_C"/>
    <property type="match status" value="1"/>
</dbReference>
<comment type="caution">
    <text evidence="8">The sequence shown here is derived from an EMBL/GenBank/DDBJ whole genome shotgun (WGS) entry which is preliminary data.</text>
</comment>
<dbReference type="PANTHER" id="PTHR30636:SF3">
    <property type="entry name" value="UPF0701 PROTEIN YICC"/>
    <property type="match status" value="1"/>
</dbReference>
<dbReference type="Pfam" id="PF03755">
    <property type="entry name" value="YicC-like_N"/>
    <property type="match status" value="1"/>
</dbReference>
<dbReference type="Proteomes" id="UP001265700">
    <property type="component" value="Unassembled WGS sequence"/>
</dbReference>
<dbReference type="PANTHER" id="PTHR30636">
    <property type="entry name" value="UPF0701 PROTEIN YICC"/>
    <property type="match status" value="1"/>
</dbReference>
<protein>
    <submittedName>
        <fullName evidence="8">Uncharacterized protein (TIGR00255 family)</fullName>
    </submittedName>
</protein>
<name>A0ABU1WFZ9_9BURK</name>
<evidence type="ECO:0000256" key="5">
    <source>
        <dbReference type="ARBA" id="ARBA00035648"/>
    </source>
</evidence>
<dbReference type="EMBL" id="JAVDWU010000001">
    <property type="protein sequence ID" value="MDR7148188.1"/>
    <property type="molecule type" value="Genomic_DNA"/>
</dbReference>
<feature type="domain" description="Endoribonuclease YicC-like N-terminal" evidence="6">
    <location>
        <begin position="38"/>
        <end position="198"/>
    </location>
</feature>
<organism evidence="8 9">
    <name type="scientific">Hydrogenophaga palleronii</name>
    <dbReference type="NCBI Taxonomy" id="65655"/>
    <lineage>
        <taxon>Bacteria</taxon>
        <taxon>Pseudomonadati</taxon>
        <taxon>Pseudomonadota</taxon>
        <taxon>Betaproteobacteria</taxon>
        <taxon>Burkholderiales</taxon>
        <taxon>Comamonadaceae</taxon>
        <taxon>Hydrogenophaga</taxon>
    </lineage>
</organism>
<comment type="similarity">
    <text evidence="5">Belongs to the YicC/YloC family.</text>
</comment>
<sequence length="345" mass="37753">MTVSGGKGAGLTFDIIRMDSGTPRFGPDNLMGHSSMAVYSMTGYATGQSGGSAEAGTPDQIREAQPSVGVEIRSVNSRFLDLSFKLPDDLRGAEPALREILTAKLKRGKVEVRAWIEGRTDAGPRAPSALELQKLVGLQDNVRAWLPTAAPLSVAEVLQLSSRNHIDVGDLHKPLMKLATKALDNLLSARAREGQRLTEMLLDRLGQLRQLAHDAQPLIPQLVAQQRQRFLDRWNDALSASAGAATGHSVAPEMAHDRALTEATAFAIRIDVAEELTRLDSHLIEIERLLNKGAEVGKRLDFLIQELHREANTLGSKSSNLELTRISVDMKVLIEQMREQVQNIE</sequence>
<evidence type="ECO:0000256" key="1">
    <source>
        <dbReference type="ARBA" id="ARBA00001968"/>
    </source>
</evidence>
<evidence type="ECO:0000256" key="3">
    <source>
        <dbReference type="ARBA" id="ARBA00022759"/>
    </source>
</evidence>
<evidence type="ECO:0000313" key="9">
    <source>
        <dbReference type="Proteomes" id="UP001265700"/>
    </source>
</evidence>
<comment type="cofactor">
    <cofactor evidence="1">
        <name>a divalent metal cation</name>
        <dbReference type="ChEBI" id="CHEBI:60240"/>
    </cofactor>
</comment>